<dbReference type="PANTHER" id="PTHR24213:SF9">
    <property type="entry name" value="UNCOORDINATED 115A, ISOFORM B-RELATED"/>
    <property type="match status" value="1"/>
</dbReference>
<dbReference type="GO" id="GO:0030032">
    <property type="term" value="P:lamellipodium assembly"/>
    <property type="evidence" value="ECO:0007669"/>
    <property type="project" value="TreeGrafter"/>
</dbReference>
<dbReference type="Gene3D" id="1.10.950.10">
    <property type="entry name" value="Villin headpiece domain"/>
    <property type="match status" value="1"/>
</dbReference>
<evidence type="ECO:0000256" key="1">
    <source>
        <dbReference type="SAM" id="MobiDB-lite"/>
    </source>
</evidence>
<feature type="region of interest" description="Disordered" evidence="1">
    <location>
        <begin position="43"/>
        <end position="134"/>
    </location>
</feature>
<feature type="domain" description="HP" evidence="2">
    <location>
        <begin position="342"/>
        <end position="407"/>
    </location>
</feature>
<dbReference type="InterPro" id="IPR051618">
    <property type="entry name" value="Actin-binding_LIM"/>
</dbReference>
<organism evidence="3">
    <name type="scientific">Gongylonema pulchrum</name>
    <dbReference type="NCBI Taxonomy" id="637853"/>
    <lineage>
        <taxon>Eukaryota</taxon>
        <taxon>Metazoa</taxon>
        <taxon>Ecdysozoa</taxon>
        <taxon>Nematoda</taxon>
        <taxon>Chromadorea</taxon>
        <taxon>Rhabditida</taxon>
        <taxon>Spirurina</taxon>
        <taxon>Spiruromorpha</taxon>
        <taxon>Spiruroidea</taxon>
        <taxon>Gongylonematidae</taxon>
        <taxon>Gongylonema</taxon>
    </lineage>
</organism>
<dbReference type="FunFam" id="1.10.950.10:FF:000009">
    <property type="entry name" value="Unc-115 protein"/>
    <property type="match status" value="1"/>
</dbReference>
<dbReference type="SMART" id="SM00153">
    <property type="entry name" value="VHP"/>
    <property type="match status" value="1"/>
</dbReference>
<proteinExistence type="predicted"/>
<feature type="compositionally biased region" description="Acidic residues" evidence="1">
    <location>
        <begin position="118"/>
        <end position="132"/>
    </location>
</feature>
<dbReference type="GO" id="GO:0051015">
    <property type="term" value="F:actin filament binding"/>
    <property type="evidence" value="ECO:0007669"/>
    <property type="project" value="TreeGrafter"/>
</dbReference>
<dbReference type="GO" id="GO:0015629">
    <property type="term" value="C:actin cytoskeleton"/>
    <property type="evidence" value="ECO:0007669"/>
    <property type="project" value="TreeGrafter"/>
</dbReference>
<evidence type="ECO:0000313" key="3">
    <source>
        <dbReference type="WBParaSite" id="GPUH_0001354601-mRNA-1"/>
    </source>
</evidence>
<reference evidence="3" key="1">
    <citation type="submission" date="2016-06" db="UniProtKB">
        <authorList>
            <consortium name="WormBaseParasite"/>
        </authorList>
    </citation>
    <scope>IDENTIFICATION</scope>
</reference>
<feature type="compositionally biased region" description="Basic and acidic residues" evidence="1">
    <location>
        <begin position="50"/>
        <end position="68"/>
    </location>
</feature>
<dbReference type="PANTHER" id="PTHR24213">
    <property type="entry name" value="ACTIN-BINDING LIM PROTEIN"/>
    <property type="match status" value="1"/>
</dbReference>
<dbReference type="SUPFAM" id="SSF47050">
    <property type="entry name" value="VHP, Villin headpiece domain"/>
    <property type="match status" value="1"/>
</dbReference>
<name>A0A183DXU0_9BILA</name>
<dbReference type="GO" id="GO:0007010">
    <property type="term" value="P:cytoskeleton organization"/>
    <property type="evidence" value="ECO:0007669"/>
    <property type="project" value="InterPro"/>
</dbReference>
<dbReference type="InterPro" id="IPR036886">
    <property type="entry name" value="Villin_headpiece_dom_sf"/>
</dbReference>
<evidence type="ECO:0000259" key="2">
    <source>
        <dbReference type="PROSITE" id="PS51089"/>
    </source>
</evidence>
<dbReference type="InterPro" id="IPR003128">
    <property type="entry name" value="Villin_headpiece"/>
</dbReference>
<dbReference type="Pfam" id="PF02209">
    <property type="entry name" value="VHP"/>
    <property type="match status" value="1"/>
</dbReference>
<dbReference type="PROSITE" id="PS51089">
    <property type="entry name" value="HP"/>
    <property type="match status" value="1"/>
</dbReference>
<accession>A0A183DXU0</accession>
<sequence>LTYMYLLPEVEQTYLKQPIPPHPPQPAQSDKNPEVATIDAENRNAATKYLAEDLEKNAPRPRSPHMDNEEPIEMAHYPGGHAPDPGVIPPIEREDFPAPPYPYAVEELKRRLSSSSAENDDNEDDYDESDRIDEEKLKRAVEQLDTYDKDSSIAHVIKLNLEALKKQKLPLHWDPRNASRTPSAKKMPHLRFRYDTPVNACELPLHWDPRNASRTPSAKKMPHLRFRYDTPVNASPSRHINRPKPWVYWEGQSDKAATTSIPFFHIPWSRVGMTGRAATLPDGYQYGRNASLDGLDTTISTHFSDQSLNGRGGTLPDEYRGGTVGVGAAGAGALRSSLPDMSKPAKIYPLTVLQTSNKKLPDDVDRAHLERHLNRDQFEETFSMSPIEFYKLPEWKRINLKRKAKLF</sequence>
<dbReference type="AlphaFoldDB" id="A0A183DXU0"/>
<dbReference type="WBParaSite" id="GPUH_0001354601-mRNA-1">
    <property type="protein sequence ID" value="GPUH_0001354601-mRNA-1"/>
    <property type="gene ID" value="GPUH_0001354601"/>
</dbReference>
<protein>
    <submittedName>
        <fullName evidence="3">HP domain-containing protein</fullName>
    </submittedName>
</protein>